<keyword evidence="3" id="KW-1185">Reference proteome</keyword>
<sequence length="238" mass="24639">MSGWWDDVVTRVTPSSAVTLDARTVTLALAAALAVVAVPPLWRVLRVVVTLVHELGHAVVGILCGRRFTGFVLRADMSGEAVTVGAARGAGRVATTWAGYPAPGIVGAVLVLAAAHGWAAPVLTAVGVLLVVVAIRVRSFYTGLALVAVLAGVAALWWWRDDARSAAVLLGVGAVLVLGAWRHLGAVAGSPRGSDPAVLAALTRVPGWLWVFSFGLVLAGATWVAWRQVAEVGLALPW</sequence>
<accession>C5C4H7</accession>
<dbReference type="eggNOG" id="ENOG502ZBQ3">
    <property type="taxonomic scope" value="Bacteria"/>
</dbReference>
<organism evidence="2 3">
    <name type="scientific">Beutenbergia cavernae (strain ATCC BAA-8 / DSM 12333 / CCUG 43141 / JCM 11478 / NBRC 16432 / NCIMB 13614 / HKI 0122)</name>
    <dbReference type="NCBI Taxonomy" id="471853"/>
    <lineage>
        <taxon>Bacteria</taxon>
        <taxon>Bacillati</taxon>
        <taxon>Actinomycetota</taxon>
        <taxon>Actinomycetes</taxon>
        <taxon>Micrococcales</taxon>
        <taxon>Beutenbergiaceae</taxon>
        <taxon>Beutenbergia</taxon>
    </lineage>
</organism>
<feature type="transmembrane region" description="Helical" evidence="1">
    <location>
        <begin position="140"/>
        <end position="159"/>
    </location>
</feature>
<dbReference type="KEGG" id="bcv:Bcav_3859"/>
<evidence type="ECO:0000313" key="3">
    <source>
        <dbReference type="Proteomes" id="UP000007962"/>
    </source>
</evidence>
<gene>
    <name evidence="2" type="ordered locus">Bcav_3859</name>
</gene>
<evidence type="ECO:0000256" key="1">
    <source>
        <dbReference type="SAM" id="Phobius"/>
    </source>
</evidence>
<feature type="transmembrane region" description="Helical" evidence="1">
    <location>
        <begin position="205"/>
        <end position="226"/>
    </location>
</feature>
<feature type="transmembrane region" description="Helical" evidence="1">
    <location>
        <begin position="24"/>
        <end position="42"/>
    </location>
</feature>
<evidence type="ECO:0000313" key="2">
    <source>
        <dbReference type="EMBL" id="ACQ82101.1"/>
    </source>
</evidence>
<proteinExistence type="predicted"/>
<dbReference type="RefSeq" id="WP_015884338.1">
    <property type="nucleotide sequence ID" value="NC_012669.1"/>
</dbReference>
<dbReference type="InterPro" id="IPR049500">
    <property type="entry name" value="Peptidase_M50B-like"/>
</dbReference>
<dbReference type="Proteomes" id="UP000007962">
    <property type="component" value="Chromosome"/>
</dbReference>
<dbReference type="STRING" id="471853.Bcav_3859"/>
<feature type="transmembrane region" description="Helical" evidence="1">
    <location>
        <begin position="105"/>
        <end position="133"/>
    </location>
</feature>
<dbReference type="HOGENOM" id="CLU_088222_0_0_11"/>
<dbReference type="AlphaFoldDB" id="C5C4H7"/>
<name>C5C4H7_BEUC1</name>
<protein>
    <recommendedName>
        <fullName evidence="4">Integral membrane protein</fullName>
    </recommendedName>
</protein>
<keyword evidence="1" id="KW-1133">Transmembrane helix</keyword>
<keyword evidence="1" id="KW-0472">Membrane</keyword>
<feature type="transmembrane region" description="Helical" evidence="1">
    <location>
        <begin position="165"/>
        <end position="184"/>
    </location>
</feature>
<dbReference type="OrthoDB" id="5184455at2"/>
<keyword evidence="1" id="KW-0812">Transmembrane</keyword>
<dbReference type="EMBL" id="CP001618">
    <property type="protein sequence ID" value="ACQ82101.1"/>
    <property type="molecule type" value="Genomic_DNA"/>
</dbReference>
<dbReference type="Pfam" id="PF13398">
    <property type="entry name" value="Peptidase_M50B"/>
    <property type="match status" value="1"/>
</dbReference>
<evidence type="ECO:0008006" key="4">
    <source>
        <dbReference type="Google" id="ProtNLM"/>
    </source>
</evidence>
<reference evidence="2 3" key="1">
    <citation type="journal article" date="2009" name="Stand. Genomic Sci.">
        <title>Complete genome sequence of Beutenbergia cavernae type strain (HKI 0122).</title>
        <authorList>
            <person name="Land M."/>
            <person name="Pukall R."/>
            <person name="Abt B."/>
            <person name="Goker M."/>
            <person name="Rohde M."/>
            <person name="Glavina Del Rio T."/>
            <person name="Tice H."/>
            <person name="Copeland A."/>
            <person name="Cheng J.F."/>
            <person name="Lucas S."/>
            <person name="Chen F."/>
            <person name="Nolan M."/>
            <person name="Bruce D."/>
            <person name="Goodwin L."/>
            <person name="Pitluck S."/>
            <person name="Ivanova N."/>
            <person name="Mavromatis K."/>
            <person name="Ovchinnikova G."/>
            <person name="Pati A."/>
            <person name="Chen A."/>
            <person name="Palaniappan K."/>
            <person name="Hauser L."/>
            <person name="Chang Y.J."/>
            <person name="Jefferies C.C."/>
            <person name="Saunders E."/>
            <person name="Brettin T."/>
            <person name="Detter J.C."/>
            <person name="Han C."/>
            <person name="Chain P."/>
            <person name="Bristow J."/>
            <person name="Eisen J.A."/>
            <person name="Markowitz V."/>
            <person name="Hugenholtz P."/>
            <person name="Kyrpides N.C."/>
            <person name="Klenk H.P."/>
            <person name="Lapidus A."/>
        </authorList>
    </citation>
    <scope>NUCLEOTIDE SEQUENCE [LARGE SCALE GENOMIC DNA]</scope>
    <source>
        <strain evidence="3">ATCC BAA-8 / DSM 12333 / NBRC 16432</strain>
    </source>
</reference>